<keyword evidence="4" id="KW-1185">Reference proteome</keyword>
<dbReference type="Pfam" id="PF21378">
    <property type="entry name" value="YceM-like_C"/>
    <property type="match status" value="1"/>
</dbReference>
<evidence type="ECO:0000313" key="3">
    <source>
        <dbReference type="EMBL" id="SES26807.1"/>
    </source>
</evidence>
<dbReference type="PANTHER" id="PTHR43708">
    <property type="entry name" value="CONSERVED EXPRESSED OXIDOREDUCTASE (EUROFUNG)"/>
    <property type="match status" value="1"/>
</dbReference>
<dbReference type="AlphaFoldDB" id="A0A1H9VZK4"/>
<dbReference type="Proteomes" id="UP000199318">
    <property type="component" value="Unassembled WGS sequence"/>
</dbReference>
<protein>
    <submittedName>
        <fullName evidence="3">Virulence factor</fullName>
    </submittedName>
</protein>
<dbReference type="InterPro" id="IPR048477">
    <property type="entry name" value="YceM-like_C"/>
</dbReference>
<dbReference type="GO" id="GO:0000166">
    <property type="term" value="F:nucleotide binding"/>
    <property type="evidence" value="ECO:0007669"/>
    <property type="project" value="InterPro"/>
</dbReference>
<dbReference type="Pfam" id="PF01408">
    <property type="entry name" value="GFO_IDH_MocA"/>
    <property type="match status" value="1"/>
</dbReference>
<organism evidence="3 4">
    <name type="scientific">Salisediminibacterium halotolerans</name>
    <dbReference type="NCBI Taxonomy" id="517425"/>
    <lineage>
        <taxon>Bacteria</taxon>
        <taxon>Bacillati</taxon>
        <taxon>Bacillota</taxon>
        <taxon>Bacilli</taxon>
        <taxon>Bacillales</taxon>
        <taxon>Bacillaceae</taxon>
        <taxon>Salisediminibacterium</taxon>
    </lineage>
</organism>
<dbReference type="SUPFAM" id="SSF51735">
    <property type="entry name" value="NAD(P)-binding Rossmann-fold domains"/>
    <property type="match status" value="1"/>
</dbReference>
<feature type="domain" description="Gfo/Idh/MocA-like oxidoreductase N-terminal" evidence="1">
    <location>
        <begin position="2"/>
        <end position="119"/>
    </location>
</feature>
<dbReference type="RefSeq" id="WP_093074213.1">
    <property type="nucleotide sequence ID" value="NZ_FOGV01000025.1"/>
</dbReference>
<dbReference type="STRING" id="1464123.SAMN05444126_12532"/>
<accession>A0A1H9VZK4</accession>
<evidence type="ECO:0000259" key="2">
    <source>
        <dbReference type="Pfam" id="PF21378"/>
    </source>
</evidence>
<dbReference type="SUPFAM" id="SSF55347">
    <property type="entry name" value="Glyceraldehyde-3-phosphate dehydrogenase-like, C-terminal domain"/>
    <property type="match status" value="1"/>
</dbReference>
<gene>
    <name evidence="3" type="ORF">SAMN05444126_12532</name>
</gene>
<dbReference type="InterPro" id="IPR000683">
    <property type="entry name" value="Gfo/Idh/MocA-like_OxRdtase_N"/>
</dbReference>
<dbReference type="InterPro" id="IPR036291">
    <property type="entry name" value="NAD(P)-bd_dom_sf"/>
</dbReference>
<comment type="caution">
    <text evidence="3">The sequence shown here is derived from an EMBL/GenBank/DDBJ whole genome shotgun (WGS) entry which is preliminary data.</text>
</comment>
<dbReference type="OrthoDB" id="9815825at2"/>
<dbReference type="EMBL" id="FOGV01000025">
    <property type="protein sequence ID" value="SES26807.1"/>
    <property type="molecule type" value="Genomic_DNA"/>
</dbReference>
<dbReference type="InterPro" id="IPR051317">
    <property type="entry name" value="Gfo/Idh/MocA_oxidoreduct"/>
</dbReference>
<dbReference type="Gene3D" id="3.30.360.10">
    <property type="entry name" value="Dihydrodipicolinate Reductase, domain 2"/>
    <property type="match status" value="1"/>
</dbReference>
<sequence length="308" mass="34984">MMKVGMIGIGDVAQKAYLPLLGERSDTEVHLYTRDQAKLKQIGRQYRFTHLHESLSSLIASGIEAAFVHSTTHAHEEPVRRLLEAGVHVFVDKPVTMYYDQTESLTDLADRQNLLLVTGFNRRFAPSYQRLKDIQAPNMVIVQKNRSSVPLDIRTFVVEDFIHVVDSMRFLFPYPITDMSVDSHYKDDLLHHVILRFSSPQGSAVGIMNRNAGTTVEKAEVMGPYETGIVQHVKDLTIRREREEIKPEIADWVPTLKTRGFTDMVDDFIEAVNSGKPPAVTNADALETHRICEYVVTEVERQSRGSIY</sequence>
<dbReference type="Gene3D" id="3.40.50.720">
    <property type="entry name" value="NAD(P)-binding Rossmann-like Domain"/>
    <property type="match status" value="1"/>
</dbReference>
<name>A0A1H9VZK4_9BACI</name>
<dbReference type="PANTHER" id="PTHR43708:SF4">
    <property type="entry name" value="OXIDOREDUCTASE YCEM-RELATED"/>
    <property type="match status" value="1"/>
</dbReference>
<proteinExistence type="predicted"/>
<evidence type="ECO:0000313" key="4">
    <source>
        <dbReference type="Proteomes" id="UP000199318"/>
    </source>
</evidence>
<evidence type="ECO:0000259" key="1">
    <source>
        <dbReference type="Pfam" id="PF01408"/>
    </source>
</evidence>
<feature type="domain" description="YceM-like C-terminal" evidence="2">
    <location>
        <begin position="126"/>
        <end position="238"/>
    </location>
</feature>
<reference evidence="4" key="1">
    <citation type="submission" date="2016-10" db="EMBL/GenBank/DDBJ databases">
        <authorList>
            <person name="de Groot N.N."/>
        </authorList>
    </citation>
    <scope>NUCLEOTIDE SEQUENCE [LARGE SCALE GENOMIC DNA]</scope>
    <source>
        <strain evidence="4">10nlg</strain>
    </source>
</reference>